<gene>
    <name evidence="2" type="ORF">D174_17000</name>
</gene>
<dbReference type="RefSeq" id="WP_023985925.1">
    <property type="nucleotide sequence ID" value="NC_023036.2"/>
</dbReference>
<dbReference type="GO" id="GO:0003824">
    <property type="term" value="F:catalytic activity"/>
    <property type="evidence" value="ECO:0007669"/>
    <property type="project" value="UniProtKB-ARBA"/>
</dbReference>
<evidence type="ECO:0000313" key="2">
    <source>
        <dbReference type="EMBL" id="AHC28002.1"/>
    </source>
</evidence>
<dbReference type="PANTHER" id="PTHR43689">
    <property type="entry name" value="HYDROLASE"/>
    <property type="match status" value="1"/>
</dbReference>
<reference evidence="2 3" key="1">
    <citation type="journal article" date="2014" name="Genome Announc.">
        <title>Complete Genome Sequence of Sterol-Transforming Mycobacterium neoaurum Strain VKM Ac-1815D.</title>
        <authorList>
            <person name="Shtratnikova V.Y."/>
            <person name="Bragin E.Y."/>
            <person name="Dovbnya D.V."/>
            <person name="Pekov Y.A."/>
            <person name="Schelkunov M.I."/>
            <person name="Strizhov N."/>
            <person name="Ivashina T.V."/>
            <person name="Ashapkin V.V."/>
            <person name="Donova M.V."/>
        </authorList>
    </citation>
    <scope>NUCLEOTIDE SEQUENCE [LARGE SCALE GENOMIC DNA]</scope>
    <source>
        <strain evidence="2 3">VKM Ac-1815D</strain>
    </source>
</reference>
<dbReference type="InterPro" id="IPR029058">
    <property type="entry name" value="AB_hydrolase_fold"/>
</dbReference>
<name>V5XIW0_MYCNE</name>
<dbReference type="EMBL" id="CP006936">
    <property type="protein sequence ID" value="AHC28002.1"/>
    <property type="molecule type" value="Genomic_DNA"/>
</dbReference>
<dbReference type="Pfam" id="PF12697">
    <property type="entry name" value="Abhydrolase_6"/>
    <property type="match status" value="1"/>
</dbReference>
<accession>V5XIW0</accession>
<dbReference type="Gene3D" id="3.40.50.1820">
    <property type="entry name" value="alpha/beta hydrolase"/>
    <property type="match status" value="1"/>
</dbReference>
<keyword evidence="3" id="KW-1185">Reference proteome</keyword>
<protein>
    <recommendedName>
        <fullName evidence="1">AB hydrolase-1 domain-containing protein</fullName>
    </recommendedName>
</protein>
<organism evidence="2 3">
    <name type="scientific">Mycolicibacterium neoaurum VKM Ac-1815D</name>
    <dbReference type="NCBI Taxonomy" id="700508"/>
    <lineage>
        <taxon>Bacteria</taxon>
        <taxon>Bacillati</taxon>
        <taxon>Actinomycetota</taxon>
        <taxon>Actinomycetes</taxon>
        <taxon>Mycobacteriales</taxon>
        <taxon>Mycobacteriaceae</taxon>
        <taxon>Mycolicibacterium</taxon>
    </lineage>
</organism>
<dbReference type="GeneID" id="43451164"/>
<feature type="domain" description="AB hydrolase-1" evidence="1">
    <location>
        <begin position="11"/>
        <end position="250"/>
    </location>
</feature>
<evidence type="ECO:0000259" key="1">
    <source>
        <dbReference type="Pfam" id="PF12697"/>
    </source>
</evidence>
<dbReference type="AlphaFoldDB" id="V5XIW0"/>
<dbReference type="SUPFAM" id="SSF53474">
    <property type="entry name" value="alpha/beta-Hydrolases"/>
    <property type="match status" value="1"/>
</dbReference>
<evidence type="ECO:0000313" key="3">
    <source>
        <dbReference type="Proteomes" id="UP000018763"/>
    </source>
</evidence>
<proteinExistence type="predicted"/>
<dbReference type="InterPro" id="IPR000073">
    <property type="entry name" value="AB_hydrolase_1"/>
</dbReference>
<sequence>MHPAATDASPLVCIHGFSGSWRHWMPIVHGVERHHRVHVARLAGHADGPGFPAGSPVTVTAVADELERHLDQHGIGEAHLVGNSLGGWLALELAVRGRALSVTALSPALGWPPSGAHLRALRIKLVAARRVFSAMEPFAETAFKFRPIRRTLFNGAMARSERLPVTDLVAFVRDNLSCSIYHDLMRSFLSTEAVLGQIACPVHIAWSELDALIPWDPYGRRFPELVPHARLSTIPGVGHVPMFDDPGLVSRVITDFTTAVDAGTPIK</sequence>
<dbReference type="Proteomes" id="UP000018763">
    <property type="component" value="Chromosome"/>
</dbReference>
<dbReference type="PANTHER" id="PTHR43689:SF8">
    <property type="entry name" value="ALPHA_BETA-HYDROLASES SUPERFAMILY PROTEIN"/>
    <property type="match status" value="1"/>
</dbReference>